<dbReference type="PROSITE" id="PS51273">
    <property type="entry name" value="GATASE_TYPE_1"/>
    <property type="match status" value="1"/>
</dbReference>
<dbReference type="Gene3D" id="3.40.50.880">
    <property type="match status" value="1"/>
</dbReference>
<dbReference type="SUPFAM" id="SSF52317">
    <property type="entry name" value="Class I glutamine amidotransferase-like"/>
    <property type="match status" value="1"/>
</dbReference>
<dbReference type="InterPro" id="IPR044668">
    <property type="entry name" value="PuuD-like"/>
</dbReference>
<dbReference type="EMBL" id="VCMV01000026">
    <property type="protein sequence ID" value="KAB0265841.1"/>
    <property type="molecule type" value="Genomic_DNA"/>
</dbReference>
<dbReference type="Pfam" id="PF07722">
    <property type="entry name" value="Peptidase_C26"/>
    <property type="match status" value="1"/>
</dbReference>
<comment type="caution">
    <text evidence="1">The sequence shown here is derived from an EMBL/GenBank/DDBJ whole genome shotgun (WGS) entry which is preliminary data.</text>
</comment>
<dbReference type="OrthoDB" id="9813383at2"/>
<dbReference type="InterPro" id="IPR029062">
    <property type="entry name" value="Class_I_gatase-like"/>
</dbReference>
<keyword evidence="1" id="KW-0378">Hydrolase</keyword>
<evidence type="ECO:0000313" key="2">
    <source>
        <dbReference type="Proteomes" id="UP000325684"/>
    </source>
</evidence>
<sequence length="234" mass="25777">MSHKPRIAIIMDENTSDDGTRYEVKKTYFVAIHRAGGLPFGIPYFSDLVETVIDEFDGFVSVGGRINFPTEWYVDGDRSRFPLSDRLDVDRALMSGFLARDKPVLGICNGMQMLACLNGCRMVSDVRSLRPDILQHDEREVLHPATIKAGTALSRIVGVSEINVNTHHREAVVDLSKHVVASAFAPDGTIEAIEVPAHRFAIGLQWHPEAFATTDNPGNRIFSAFVQEAGRGAA</sequence>
<dbReference type="GO" id="GO:0005829">
    <property type="term" value="C:cytosol"/>
    <property type="evidence" value="ECO:0007669"/>
    <property type="project" value="TreeGrafter"/>
</dbReference>
<dbReference type="GO" id="GO:0033969">
    <property type="term" value="F:gamma-glutamyl-gamma-aminobutyrate hydrolase activity"/>
    <property type="evidence" value="ECO:0007669"/>
    <property type="project" value="TreeGrafter"/>
</dbReference>
<organism evidence="1 2">
    <name type="scientific">Microvirga brassicacearum</name>
    <dbReference type="NCBI Taxonomy" id="2580413"/>
    <lineage>
        <taxon>Bacteria</taxon>
        <taxon>Pseudomonadati</taxon>
        <taxon>Pseudomonadota</taxon>
        <taxon>Alphaproteobacteria</taxon>
        <taxon>Hyphomicrobiales</taxon>
        <taxon>Methylobacteriaceae</taxon>
        <taxon>Microvirga</taxon>
    </lineage>
</organism>
<reference evidence="1 2" key="1">
    <citation type="journal article" date="2019" name="Microorganisms">
        <title>Genome Insights into the Novel Species Microvirga brassicacearum, a Rapeseed Endophyte with Biotechnological Potential.</title>
        <authorList>
            <person name="Jimenez-Gomez A."/>
            <person name="Saati-Santamaria Z."/>
            <person name="Igual J.M."/>
            <person name="Rivas R."/>
            <person name="Mateos P.F."/>
            <person name="Garcia-Fraile P."/>
        </authorList>
    </citation>
    <scope>NUCLEOTIDE SEQUENCE [LARGE SCALE GENOMIC DNA]</scope>
    <source>
        <strain evidence="1 2">CDVBN77</strain>
    </source>
</reference>
<name>A0A5N3P866_9HYPH</name>
<keyword evidence="2" id="KW-1185">Reference proteome</keyword>
<dbReference type="PANTHER" id="PTHR43235:SF1">
    <property type="entry name" value="GLUTAMINE AMIDOTRANSFERASE PB2B2.05-RELATED"/>
    <property type="match status" value="1"/>
</dbReference>
<dbReference type="InterPro" id="IPR011697">
    <property type="entry name" value="Peptidase_C26"/>
</dbReference>
<dbReference type="GO" id="GO:0006598">
    <property type="term" value="P:polyamine catabolic process"/>
    <property type="evidence" value="ECO:0007669"/>
    <property type="project" value="TreeGrafter"/>
</dbReference>
<dbReference type="PANTHER" id="PTHR43235">
    <property type="entry name" value="GLUTAMINE AMIDOTRANSFERASE PB2B2.05-RELATED"/>
    <property type="match status" value="1"/>
</dbReference>
<gene>
    <name evidence="1" type="ORF">FEZ63_16510</name>
</gene>
<dbReference type="AlphaFoldDB" id="A0A5N3P866"/>
<protein>
    <submittedName>
        <fullName evidence="1">Gamma-glutamyl-gamma-aminobutyrate hydrolase family protein</fullName>
    </submittedName>
</protein>
<proteinExistence type="predicted"/>
<evidence type="ECO:0000313" key="1">
    <source>
        <dbReference type="EMBL" id="KAB0265841.1"/>
    </source>
</evidence>
<accession>A0A5N3P866</accession>
<dbReference type="RefSeq" id="WP_150946471.1">
    <property type="nucleotide sequence ID" value="NZ_VCMV01000026.1"/>
</dbReference>
<dbReference type="Proteomes" id="UP000325684">
    <property type="component" value="Unassembled WGS sequence"/>
</dbReference>